<keyword evidence="4" id="KW-1185">Reference proteome</keyword>
<evidence type="ECO:0000256" key="2">
    <source>
        <dbReference type="SAM" id="SignalP"/>
    </source>
</evidence>
<dbReference type="EMBL" id="CAEQ01000446">
    <property type="protein sequence ID" value="CCD11764.1"/>
    <property type="molecule type" value="Genomic_DNA"/>
</dbReference>
<keyword evidence="1" id="KW-0175">Coiled coil</keyword>
<gene>
    <name evidence="3" type="ORF">TCIL3000_0_27110</name>
</gene>
<evidence type="ECO:0000313" key="4">
    <source>
        <dbReference type="Proteomes" id="UP000000702"/>
    </source>
</evidence>
<keyword evidence="2" id="KW-0732">Signal</keyword>
<dbReference type="Proteomes" id="UP000000702">
    <property type="component" value="Unassembled WGS sequence"/>
</dbReference>
<evidence type="ECO:0000313" key="3">
    <source>
        <dbReference type="EMBL" id="CCD11764.1"/>
    </source>
</evidence>
<organism evidence="3 4">
    <name type="scientific">Trypanosoma congolense (strain IL3000)</name>
    <dbReference type="NCBI Taxonomy" id="1068625"/>
    <lineage>
        <taxon>Eukaryota</taxon>
        <taxon>Discoba</taxon>
        <taxon>Euglenozoa</taxon>
        <taxon>Kinetoplastea</taxon>
        <taxon>Metakinetoplastina</taxon>
        <taxon>Trypanosomatida</taxon>
        <taxon>Trypanosomatidae</taxon>
        <taxon>Trypanosoma</taxon>
        <taxon>Nannomonas</taxon>
    </lineage>
</organism>
<accession>F9W3P1</accession>
<reference evidence="3 4" key="2">
    <citation type="journal article" date="2012" name="Proc. Natl. Acad. Sci. U.S.A.">
        <title>Antigenic diversity is generated by distinct evolutionary mechanisms in African trypanosome species.</title>
        <authorList>
            <person name="Jackson A.P."/>
            <person name="Berry A."/>
            <person name="Aslett M."/>
            <person name="Allison H.C."/>
            <person name="Burton P."/>
            <person name="Vavrova-Anderson J."/>
            <person name="Brown R."/>
            <person name="Browne H."/>
            <person name="Corton N."/>
            <person name="Hauser H."/>
            <person name="Gamble J."/>
            <person name="Gilderthorp R."/>
            <person name="Marcello L."/>
            <person name="McQuillan J."/>
            <person name="Otto T.D."/>
            <person name="Quail M.A."/>
            <person name="Sanders M.J."/>
            <person name="van Tonder A."/>
            <person name="Ginger M.L."/>
            <person name="Field M.C."/>
            <person name="Barry J.D."/>
            <person name="Hertz-Fowler C."/>
            <person name="Berriman M."/>
        </authorList>
    </citation>
    <scope>NUCLEOTIDE SEQUENCE [LARGE SCALE GENOMIC DNA]</scope>
    <source>
        <strain evidence="3 4">IL3000</strain>
    </source>
</reference>
<proteinExistence type="predicted"/>
<feature type="signal peptide" evidence="2">
    <location>
        <begin position="1"/>
        <end position="24"/>
    </location>
</feature>
<dbReference type="AlphaFoldDB" id="F9W3P1"/>
<dbReference type="OMA" id="WIEYAES"/>
<name>F9W3P1_TRYCI</name>
<protein>
    <submittedName>
        <fullName evidence="3">Putative cell surface-expressed gene family</fullName>
    </submittedName>
</protein>
<feature type="chain" id="PRO_5005678969" evidence="2">
    <location>
        <begin position="25"/>
        <end position="173"/>
    </location>
</feature>
<feature type="coiled-coil region" evidence="1">
    <location>
        <begin position="141"/>
        <end position="168"/>
    </location>
</feature>
<sequence length="173" mass="19478">MGPGSRFALLFLALMVCGVRTGNGFLNRRQFCGDVKTRVNAVGVRFQGVWIEYAESVYRTRRVKESCSFSGALGSDSVFEKIRLIGEYYDALNDIGAEISQNENQVHELVVSAGKQCGFWLSFTPISAHVRSETTHKLDHAEAIIRKMEELSLKAKQYENEAQMHKCELDSLH</sequence>
<reference evidence="4" key="1">
    <citation type="submission" date="2011-07" db="EMBL/GenBank/DDBJ databases">
        <title>Divergent evolution of antigenic variation in African trypanosomes.</title>
        <authorList>
            <person name="Jackson A.P."/>
            <person name="Berry A."/>
            <person name="Allison H.C."/>
            <person name="Burton P."/>
            <person name="Anderson J."/>
            <person name="Aslett M."/>
            <person name="Brown R."/>
            <person name="Corton N."/>
            <person name="Harris D."/>
            <person name="Hauser H."/>
            <person name="Gamble J."/>
            <person name="Gilderthorp R."/>
            <person name="McQuillan J."/>
            <person name="Quail M.A."/>
            <person name="Sanders M."/>
            <person name="Van Tonder A."/>
            <person name="Ginger M.L."/>
            <person name="Donelson J.E."/>
            <person name="Field M.C."/>
            <person name="Barry J.D."/>
            <person name="Berriman M."/>
            <person name="Hertz-Fowler C."/>
        </authorList>
    </citation>
    <scope>NUCLEOTIDE SEQUENCE [LARGE SCALE GENOMIC DNA]</scope>
    <source>
        <strain evidence="4">IL3000</strain>
    </source>
</reference>
<evidence type="ECO:0000256" key="1">
    <source>
        <dbReference type="SAM" id="Coils"/>
    </source>
</evidence>
<comment type="caution">
    <text evidence="3">The sequence shown here is derived from an EMBL/GenBank/DDBJ whole genome shotgun (WGS) entry which is preliminary data.</text>
</comment>
<dbReference type="VEuPathDB" id="TriTrypDB:TcIL3000_0_27110"/>